<dbReference type="InterPro" id="IPR007712">
    <property type="entry name" value="RelE/ParE_toxin"/>
</dbReference>
<gene>
    <name evidence="2" type="ORF">H9806_02505</name>
</gene>
<dbReference type="AlphaFoldDB" id="A0A9E2KRA8"/>
<accession>A0A9E2KRA8</accession>
<evidence type="ECO:0000313" key="2">
    <source>
        <dbReference type="EMBL" id="MBU3828014.1"/>
    </source>
</evidence>
<sequence length="103" mass="12569">MFEIKYSRNFINSLEKEINYWKNELEFSDEQIKKYISLISKNIQLLKNFPYISKDVSSIYEFHVSTYRITIGKKYAIFYRIDDINKIIMVGSLFNNRQMRIEF</sequence>
<proteinExistence type="predicted"/>
<dbReference type="EMBL" id="JAHLFT010000031">
    <property type="protein sequence ID" value="MBU3828014.1"/>
    <property type="molecule type" value="Genomic_DNA"/>
</dbReference>
<name>A0A9E2KRA8_9LACO</name>
<reference evidence="2" key="1">
    <citation type="journal article" date="2021" name="PeerJ">
        <title>Extensive microbial diversity within the chicken gut microbiome revealed by metagenomics and culture.</title>
        <authorList>
            <person name="Gilroy R."/>
            <person name="Ravi A."/>
            <person name="Getino M."/>
            <person name="Pursley I."/>
            <person name="Horton D.L."/>
            <person name="Alikhan N.F."/>
            <person name="Baker D."/>
            <person name="Gharbi K."/>
            <person name="Hall N."/>
            <person name="Watson M."/>
            <person name="Adriaenssens E.M."/>
            <person name="Foster-Nyarko E."/>
            <person name="Jarju S."/>
            <person name="Secka A."/>
            <person name="Antonio M."/>
            <person name="Oren A."/>
            <person name="Chaudhuri R.R."/>
            <person name="La Ragione R."/>
            <person name="Hildebrand F."/>
            <person name="Pallen M.J."/>
        </authorList>
    </citation>
    <scope>NUCLEOTIDE SEQUENCE</scope>
    <source>
        <strain evidence="2">F6-686</strain>
    </source>
</reference>
<organism evidence="2 3">
    <name type="scientific">Candidatus Lactobacillus pullistercoris</name>
    <dbReference type="NCBI Taxonomy" id="2838636"/>
    <lineage>
        <taxon>Bacteria</taxon>
        <taxon>Bacillati</taxon>
        <taxon>Bacillota</taxon>
        <taxon>Bacilli</taxon>
        <taxon>Lactobacillales</taxon>
        <taxon>Lactobacillaceae</taxon>
        <taxon>Lactobacillus</taxon>
    </lineage>
</organism>
<dbReference type="Pfam" id="PF05016">
    <property type="entry name" value="ParE_toxin"/>
    <property type="match status" value="1"/>
</dbReference>
<evidence type="ECO:0000256" key="1">
    <source>
        <dbReference type="ARBA" id="ARBA00022649"/>
    </source>
</evidence>
<dbReference type="SUPFAM" id="SSF143011">
    <property type="entry name" value="RelE-like"/>
    <property type="match status" value="1"/>
</dbReference>
<evidence type="ECO:0000313" key="3">
    <source>
        <dbReference type="Proteomes" id="UP000823844"/>
    </source>
</evidence>
<reference evidence="2" key="2">
    <citation type="submission" date="2021-04" db="EMBL/GenBank/DDBJ databases">
        <authorList>
            <person name="Gilroy R."/>
        </authorList>
    </citation>
    <scope>NUCLEOTIDE SEQUENCE</scope>
    <source>
        <strain evidence="2">F6-686</strain>
    </source>
</reference>
<dbReference type="InterPro" id="IPR035093">
    <property type="entry name" value="RelE/ParE_toxin_dom_sf"/>
</dbReference>
<comment type="caution">
    <text evidence="2">The sequence shown here is derived from an EMBL/GenBank/DDBJ whole genome shotgun (WGS) entry which is preliminary data.</text>
</comment>
<dbReference type="Gene3D" id="3.30.2310.20">
    <property type="entry name" value="RelE-like"/>
    <property type="match status" value="1"/>
</dbReference>
<keyword evidence="1" id="KW-1277">Toxin-antitoxin system</keyword>
<protein>
    <submittedName>
        <fullName evidence="2">Type II toxin-antitoxin system RelE/ParE family toxin</fullName>
    </submittedName>
</protein>
<dbReference type="Proteomes" id="UP000823844">
    <property type="component" value="Unassembled WGS sequence"/>
</dbReference>
<dbReference type="NCBIfam" id="TIGR02385">
    <property type="entry name" value="RelE_StbE"/>
    <property type="match status" value="1"/>
</dbReference>